<dbReference type="Proteomes" id="UP000008143">
    <property type="component" value="Chromosome 6"/>
</dbReference>
<keyword evidence="14" id="KW-1185">Reference proteome</keyword>
<evidence type="ECO:0000256" key="7">
    <source>
        <dbReference type="ARBA" id="ARBA00023180"/>
    </source>
</evidence>
<evidence type="ECO:0000256" key="5">
    <source>
        <dbReference type="ARBA" id="ARBA00023054"/>
    </source>
</evidence>
<keyword evidence="7" id="KW-0325">Glycoprotein</keyword>
<evidence type="ECO:0000256" key="4">
    <source>
        <dbReference type="ARBA" id="ARBA00022729"/>
    </source>
</evidence>
<feature type="coiled-coil region" evidence="9">
    <location>
        <begin position="46"/>
        <end position="83"/>
    </location>
</feature>
<keyword evidence="3" id="KW-0964">Secreted</keyword>
<dbReference type="GO" id="GO:0051787">
    <property type="term" value="F:misfolded protein binding"/>
    <property type="evidence" value="ECO:0000318"/>
    <property type="project" value="GO_Central"/>
</dbReference>
<evidence type="ECO:0000256" key="3">
    <source>
        <dbReference type="ARBA" id="ARBA00022525"/>
    </source>
</evidence>
<reference evidence="15" key="3">
    <citation type="submission" date="2025-04" db="UniProtKB">
        <authorList>
            <consortium name="RefSeq"/>
        </authorList>
    </citation>
    <scope>IDENTIFICATION</scope>
    <source>
        <strain evidence="15">Nigerian</strain>
        <tissue evidence="15">Liver and blood</tissue>
    </source>
</reference>
<protein>
    <recommendedName>
        <fullName evidence="8">Clusterin</fullName>
    </recommendedName>
</protein>
<dbReference type="AlphaFoldDB" id="A0A6I8QZ83"/>
<evidence type="ECO:0000256" key="9">
    <source>
        <dbReference type="SAM" id="Coils"/>
    </source>
</evidence>
<dbReference type="AGR" id="Xenbase:XB-GENE-984639"/>
<sequence length="448" mass="51566">MNLFLLLAPYLLWLKTLQTAPTPELKEMDLHKEIKALSKIGEEYVAEEIKKALTGLKKMKNIMEENEEKHENILKSLRKTTEEKAEAVRLFMEINERISEREMPCKQQLTDNLEGCKTCLQQSCITFYISNCSQEIKPLPVKMFQDRDEEEDDLLKSYNEEEDHLPQAESSFHQLLSDIRTLFNQGLVFFRNIQQELDQSFQRTFMSGVNLADPETHTTMPNNPVIIVDSVHWDLSTWIQYLLDFSKAIIQGIADAFYSIFNHLHQDSKLLASPMEGTASHFRDSLKQNQMECRELHNSSGCLQYQGKCQLCYEAFLKDCPDVLQLYSKSEEVFKLVGIAEQQYQDLTHILHQHAEDTSTLMSLMKESFGWVAEHNNMPIGTHNIFSIEKVTPSPSNNEGAANETIVEVSILKTTTLTVRVPANMDLENPTTIQYIAEIALQQYKNNI</sequence>
<dbReference type="Ensembl" id="ENSXETT00000083340">
    <property type="protein sequence ID" value="ENSXETP00000078880"/>
    <property type="gene ID" value="ENSXETG00000036167"/>
</dbReference>
<reference evidence="13" key="2">
    <citation type="submission" date="2020-05" db="UniProtKB">
        <authorList>
            <consortium name="Ensembl"/>
        </authorList>
    </citation>
    <scope>IDENTIFICATION</scope>
</reference>
<feature type="signal peptide" evidence="10">
    <location>
        <begin position="1"/>
        <end position="19"/>
    </location>
</feature>
<dbReference type="InterPro" id="IPR016015">
    <property type="entry name" value="Clusterin_C"/>
</dbReference>
<feature type="domain" description="Clusterin N-terminal" evidence="11">
    <location>
        <begin position="26"/>
        <end position="220"/>
    </location>
</feature>
<proteinExistence type="inferred from homology"/>
<dbReference type="RefSeq" id="XP_017950534.2">
    <property type="nucleotide sequence ID" value="XM_018095045.2"/>
</dbReference>
<dbReference type="GO" id="GO:0005615">
    <property type="term" value="C:extracellular space"/>
    <property type="evidence" value="ECO:0000318"/>
    <property type="project" value="GO_Central"/>
</dbReference>
<evidence type="ECO:0000313" key="16">
    <source>
        <dbReference type="Xenbase" id="XB-GENE-984639"/>
    </source>
</evidence>
<dbReference type="Pfam" id="PF01093">
    <property type="entry name" value="Clusterin"/>
    <property type="match status" value="1"/>
</dbReference>
<keyword evidence="4 10" id="KW-0732">Signal</keyword>
<accession>A0A6I8QZ83</accession>
<evidence type="ECO:0000256" key="1">
    <source>
        <dbReference type="ARBA" id="ARBA00004613"/>
    </source>
</evidence>
<evidence type="ECO:0000256" key="6">
    <source>
        <dbReference type="ARBA" id="ARBA00023157"/>
    </source>
</evidence>
<dbReference type="InterPro" id="IPR000753">
    <property type="entry name" value="Clusterin-like"/>
</dbReference>
<feature type="chain" id="PRO_5044634014" description="Clusterin" evidence="10">
    <location>
        <begin position="20"/>
        <end position="448"/>
    </location>
</feature>
<organism evidence="13">
    <name type="scientific">Xenopus tropicalis</name>
    <name type="common">Western clawed frog</name>
    <name type="synonym">Silurana tropicalis</name>
    <dbReference type="NCBI Taxonomy" id="8364"/>
    <lineage>
        <taxon>Eukaryota</taxon>
        <taxon>Metazoa</taxon>
        <taxon>Chordata</taxon>
        <taxon>Craniata</taxon>
        <taxon>Vertebrata</taxon>
        <taxon>Euteleostomi</taxon>
        <taxon>Amphibia</taxon>
        <taxon>Batrachia</taxon>
        <taxon>Anura</taxon>
        <taxon>Pipoidea</taxon>
        <taxon>Pipidae</taxon>
        <taxon>Xenopodinae</taxon>
        <taxon>Xenopus</taxon>
        <taxon>Silurana</taxon>
    </lineage>
</organism>
<dbReference type="OrthoDB" id="9894485at2759"/>
<evidence type="ECO:0000313" key="13">
    <source>
        <dbReference type="Ensembl" id="ENSXETP00000078880"/>
    </source>
</evidence>
<reference evidence="13" key="1">
    <citation type="journal article" date="2010" name="Science">
        <title>The genome of the Western clawed frog Xenopus tropicalis.</title>
        <authorList>
            <person name="Hellsten U."/>
            <person name="Harland R.M."/>
            <person name="Gilchrist M.J."/>
            <person name="Hendrix D."/>
            <person name="Jurka J."/>
            <person name="Kapitonov V."/>
            <person name="Ovcharenko I."/>
            <person name="Putnam N.H."/>
            <person name="Shu S."/>
            <person name="Taher L."/>
            <person name="Blitz I.L."/>
            <person name="Blumberg B."/>
            <person name="Dichmann D.S."/>
            <person name="Dubchak I."/>
            <person name="Amaya E."/>
            <person name="Detter J.C."/>
            <person name="Fletcher R."/>
            <person name="Gerhard D.S."/>
            <person name="Goodstein D."/>
            <person name="Graves T."/>
            <person name="Grigoriev I.V."/>
            <person name="Grimwood J."/>
            <person name="Kawashima T."/>
            <person name="Lindquist E."/>
            <person name="Lucas S.M."/>
            <person name="Mead P.E."/>
            <person name="Mitros T."/>
            <person name="Ogino H."/>
            <person name="Ohta Y."/>
            <person name="Poliakov A.V."/>
            <person name="Pollet N."/>
            <person name="Robert J."/>
            <person name="Salamov A."/>
            <person name="Sater A.K."/>
            <person name="Schmutz J."/>
            <person name="Terry A."/>
            <person name="Vize P.D."/>
            <person name="Warren W.C."/>
            <person name="Wells D."/>
            <person name="Wills A."/>
            <person name="Wilson R.K."/>
            <person name="Zimmerman L.B."/>
            <person name="Zorn A.M."/>
            <person name="Grainger R."/>
            <person name="Grammer T."/>
            <person name="Khokha M.K."/>
            <person name="Richardson P.M."/>
            <person name="Rokhsar D.S."/>
        </authorList>
    </citation>
    <scope>NUCLEOTIDE SEQUENCE [LARGE SCALE GENOMIC DNA]</scope>
    <source>
        <strain evidence="13">Nigerian</strain>
    </source>
</reference>
<dbReference type="SMART" id="SM00030">
    <property type="entry name" value="CLb"/>
    <property type="match status" value="1"/>
</dbReference>
<comment type="subcellular location">
    <subcellularLocation>
        <location evidence="1">Secreted</location>
    </subcellularLocation>
</comment>
<evidence type="ECO:0000313" key="14">
    <source>
        <dbReference type="Proteomes" id="UP000008143"/>
    </source>
</evidence>
<evidence type="ECO:0000313" key="15">
    <source>
        <dbReference type="RefSeq" id="XP_017950534.2"/>
    </source>
</evidence>
<evidence type="ECO:0000256" key="10">
    <source>
        <dbReference type="SAM" id="SignalP"/>
    </source>
</evidence>
<evidence type="ECO:0000259" key="12">
    <source>
        <dbReference type="SMART" id="SM00035"/>
    </source>
</evidence>
<dbReference type="OMA" id="YLSEDCP"/>
<dbReference type="SMART" id="SM00035">
    <property type="entry name" value="CLa"/>
    <property type="match status" value="1"/>
</dbReference>
<keyword evidence="6" id="KW-1015">Disulfide bond</keyword>
<comment type="similarity">
    <text evidence="2 8">Belongs to the clusterin family.</text>
</comment>
<keyword evidence="5 9" id="KW-0175">Coiled coil</keyword>
<dbReference type="PANTHER" id="PTHR10970:SF2">
    <property type="entry name" value="CLUSTERIN-LIKE PROTEIN 1"/>
    <property type="match status" value="1"/>
</dbReference>
<dbReference type="GeneTree" id="ENSGT00530000063668"/>
<dbReference type="Xenbase" id="XB-GENE-984639">
    <property type="gene designation" value="clul1"/>
</dbReference>
<dbReference type="GeneID" id="100495904"/>
<dbReference type="GO" id="GO:0005634">
    <property type="term" value="C:nucleus"/>
    <property type="evidence" value="ECO:0000318"/>
    <property type="project" value="GO_Central"/>
</dbReference>
<evidence type="ECO:0000256" key="8">
    <source>
        <dbReference type="RuleBase" id="RU000629"/>
    </source>
</evidence>
<dbReference type="PANTHER" id="PTHR10970">
    <property type="entry name" value="CLUSTERIN"/>
    <property type="match status" value="1"/>
</dbReference>
<gene>
    <name evidence="13 15 16" type="primary">clul1</name>
</gene>
<evidence type="ECO:0000259" key="11">
    <source>
        <dbReference type="SMART" id="SM00030"/>
    </source>
</evidence>
<evidence type="ECO:0000256" key="2">
    <source>
        <dbReference type="ARBA" id="ARBA00010069"/>
    </source>
</evidence>
<dbReference type="CTD" id="27098"/>
<name>A0A6I8QZ83_XENTR</name>
<feature type="domain" description="Clusterin C-terminal" evidence="12">
    <location>
        <begin position="241"/>
        <end position="445"/>
    </location>
</feature>
<dbReference type="KEGG" id="xtr:100495904"/>
<dbReference type="InterPro" id="IPR016014">
    <property type="entry name" value="Clusterin_N"/>
</dbReference>